<feature type="domain" description="Outer membrane protein beta-barrel" evidence="1">
    <location>
        <begin position="1"/>
        <end position="48"/>
    </location>
</feature>
<evidence type="ECO:0000259" key="1">
    <source>
        <dbReference type="Pfam" id="PF14905"/>
    </source>
</evidence>
<reference evidence="2 3" key="1">
    <citation type="submission" date="2018-06" db="EMBL/GenBank/DDBJ databases">
        <title>Genomic Encyclopedia of Archaeal and Bacterial Type Strains, Phase II (KMG-II): from individual species to whole genera.</title>
        <authorList>
            <person name="Goeker M."/>
        </authorList>
    </citation>
    <scope>NUCLEOTIDE SEQUENCE [LARGE SCALE GENOMIC DNA]</scope>
    <source>
        <strain evidence="2 3">DSM 14825</strain>
    </source>
</reference>
<protein>
    <submittedName>
        <fullName evidence="2">Outer membrane beta-barrel protein</fullName>
    </submittedName>
</protein>
<dbReference type="AlphaFoldDB" id="A0A327STC9"/>
<name>A0A327STC9_9SPHI</name>
<evidence type="ECO:0000313" key="2">
    <source>
        <dbReference type="EMBL" id="RAJ32211.1"/>
    </source>
</evidence>
<proteinExistence type="predicted"/>
<dbReference type="OrthoDB" id="910296at2"/>
<dbReference type="Proteomes" id="UP000249754">
    <property type="component" value="Unassembled WGS sequence"/>
</dbReference>
<gene>
    <name evidence="2" type="ORF">LY11_01894</name>
</gene>
<sequence length="74" mass="8918">MDKKATISLKIRDIFYTARFIGVLKYNNVNTYWENEWESRMFSLSFSYKFGNMKIKTTRNRKTYTAEEQGRVSN</sequence>
<dbReference type="InterPro" id="IPR041700">
    <property type="entry name" value="OMP_b-brl_3"/>
</dbReference>
<accession>A0A327STC9</accession>
<organism evidence="2 3">
    <name type="scientific">Pedobacter cryoconitis</name>
    <dbReference type="NCBI Taxonomy" id="188932"/>
    <lineage>
        <taxon>Bacteria</taxon>
        <taxon>Pseudomonadati</taxon>
        <taxon>Bacteroidota</taxon>
        <taxon>Sphingobacteriia</taxon>
        <taxon>Sphingobacteriales</taxon>
        <taxon>Sphingobacteriaceae</taxon>
        <taxon>Pedobacter</taxon>
    </lineage>
</organism>
<dbReference type="Pfam" id="PF14905">
    <property type="entry name" value="OMP_b-brl_3"/>
    <property type="match status" value="1"/>
</dbReference>
<dbReference type="EMBL" id="QLLR01000006">
    <property type="protein sequence ID" value="RAJ32211.1"/>
    <property type="molecule type" value="Genomic_DNA"/>
</dbReference>
<comment type="caution">
    <text evidence="2">The sequence shown here is derived from an EMBL/GenBank/DDBJ whole genome shotgun (WGS) entry which is preliminary data.</text>
</comment>
<evidence type="ECO:0000313" key="3">
    <source>
        <dbReference type="Proteomes" id="UP000249754"/>
    </source>
</evidence>